<gene>
    <name evidence="5" type="ORF">IAC10_11330</name>
</gene>
<name>A0A9D1F0V9_9BACT</name>
<evidence type="ECO:0000256" key="2">
    <source>
        <dbReference type="ARBA" id="ARBA00022741"/>
    </source>
</evidence>
<dbReference type="PANTHER" id="PTHR34378">
    <property type="entry name" value="GLUTAMATE--CYSTEINE LIGASE, CHLOROPLASTIC"/>
    <property type="match status" value="1"/>
</dbReference>
<comment type="caution">
    <text evidence="5">The sequence shown here is derived from an EMBL/GenBank/DDBJ whole genome shotgun (WGS) entry which is preliminary data.</text>
</comment>
<proteinExistence type="inferred from homology"/>
<dbReference type="InterPro" id="IPR014746">
    <property type="entry name" value="Gln_synth/guanido_kin_cat_dom"/>
</dbReference>
<evidence type="ECO:0000256" key="1">
    <source>
        <dbReference type="ARBA" id="ARBA00022598"/>
    </source>
</evidence>
<organism evidence="5 6">
    <name type="scientific">Candidatus Scatousia excrementigallinarum</name>
    <dbReference type="NCBI Taxonomy" id="2840935"/>
    <lineage>
        <taxon>Bacteria</taxon>
        <taxon>Candidatus Scatousia</taxon>
    </lineage>
</organism>
<evidence type="ECO:0000256" key="3">
    <source>
        <dbReference type="ARBA" id="ARBA00022840"/>
    </source>
</evidence>
<keyword evidence="3 4" id="KW-0067">ATP-binding</keyword>
<dbReference type="Proteomes" id="UP000823928">
    <property type="component" value="Unassembled WGS sequence"/>
</dbReference>
<keyword evidence="2 4" id="KW-0547">Nucleotide-binding</keyword>
<comment type="similarity">
    <text evidence="4">Belongs to the glutamate--cysteine ligase type 2 family. EgtA subfamily.</text>
</comment>
<dbReference type="InterPro" id="IPR035434">
    <property type="entry name" value="GCL_bact_plant"/>
</dbReference>
<dbReference type="SUPFAM" id="SSF55931">
    <property type="entry name" value="Glutamine synthetase/guanido kinase"/>
    <property type="match status" value="1"/>
</dbReference>
<dbReference type="GO" id="GO:0006750">
    <property type="term" value="P:glutathione biosynthetic process"/>
    <property type="evidence" value="ECO:0007669"/>
    <property type="project" value="UniProtKB-UniRule"/>
</dbReference>
<dbReference type="EC" id="6.3.2.2" evidence="4"/>
<dbReference type="PIRSF" id="PIRSF017901">
    <property type="entry name" value="GCL"/>
    <property type="match status" value="1"/>
</dbReference>
<dbReference type="PANTHER" id="PTHR34378:SF1">
    <property type="entry name" value="GLUTAMATE--CYSTEINE LIGASE, CHLOROPLASTIC"/>
    <property type="match status" value="1"/>
</dbReference>
<dbReference type="InterPro" id="IPR006336">
    <property type="entry name" value="GCS2"/>
</dbReference>
<dbReference type="AlphaFoldDB" id="A0A9D1F0V9"/>
<evidence type="ECO:0000313" key="5">
    <source>
        <dbReference type="EMBL" id="HIS37200.1"/>
    </source>
</evidence>
<reference evidence="5" key="1">
    <citation type="submission" date="2020-10" db="EMBL/GenBank/DDBJ databases">
        <authorList>
            <person name="Gilroy R."/>
        </authorList>
    </citation>
    <scope>NUCLEOTIDE SEQUENCE</scope>
    <source>
        <strain evidence="5">6276</strain>
    </source>
</reference>
<evidence type="ECO:0000256" key="4">
    <source>
        <dbReference type="PIRNR" id="PIRNR017901"/>
    </source>
</evidence>
<accession>A0A9D1F0V9</accession>
<comment type="catalytic activity">
    <reaction evidence="4">
        <text>L-cysteine + L-glutamate + ATP = gamma-L-glutamyl-L-cysteine + ADP + phosphate + H(+)</text>
        <dbReference type="Rhea" id="RHEA:13285"/>
        <dbReference type="ChEBI" id="CHEBI:15378"/>
        <dbReference type="ChEBI" id="CHEBI:29985"/>
        <dbReference type="ChEBI" id="CHEBI:30616"/>
        <dbReference type="ChEBI" id="CHEBI:35235"/>
        <dbReference type="ChEBI" id="CHEBI:43474"/>
        <dbReference type="ChEBI" id="CHEBI:58173"/>
        <dbReference type="ChEBI" id="CHEBI:456216"/>
        <dbReference type="EC" id="6.3.2.2"/>
    </reaction>
</comment>
<reference evidence="5" key="2">
    <citation type="journal article" date="2021" name="PeerJ">
        <title>Extensive microbial diversity within the chicken gut microbiome revealed by metagenomics and culture.</title>
        <authorList>
            <person name="Gilroy R."/>
            <person name="Ravi A."/>
            <person name="Getino M."/>
            <person name="Pursley I."/>
            <person name="Horton D.L."/>
            <person name="Alikhan N.F."/>
            <person name="Baker D."/>
            <person name="Gharbi K."/>
            <person name="Hall N."/>
            <person name="Watson M."/>
            <person name="Adriaenssens E.M."/>
            <person name="Foster-Nyarko E."/>
            <person name="Jarju S."/>
            <person name="Secka A."/>
            <person name="Antonio M."/>
            <person name="Oren A."/>
            <person name="Chaudhuri R.R."/>
            <person name="La Ragione R."/>
            <person name="Hildebrand F."/>
            <person name="Pallen M.J."/>
        </authorList>
    </citation>
    <scope>NUCLEOTIDE SEQUENCE</scope>
    <source>
        <strain evidence="5">6276</strain>
    </source>
</reference>
<dbReference type="GO" id="GO:0005524">
    <property type="term" value="F:ATP binding"/>
    <property type="evidence" value="ECO:0007669"/>
    <property type="project" value="UniProtKB-UniRule"/>
</dbReference>
<dbReference type="GO" id="GO:0004357">
    <property type="term" value="F:glutamate-cysteine ligase activity"/>
    <property type="evidence" value="ECO:0007669"/>
    <property type="project" value="UniProtKB-UniRule"/>
</dbReference>
<keyword evidence="1 4" id="KW-0436">Ligase</keyword>
<evidence type="ECO:0000313" key="6">
    <source>
        <dbReference type="Proteomes" id="UP000823928"/>
    </source>
</evidence>
<dbReference type="Pfam" id="PF04107">
    <property type="entry name" value="GCS2"/>
    <property type="match status" value="1"/>
</dbReference>
<protein>
    <recommendedName>
        <fullName evidence="4">Glutamate--cysteine ligase</fullName>
        <ecNumber evidence="4">6.3.2.2</ecNumber>
    </recommendedName>
</protein>
<dbReference type="Gene3D" id="3.30.590.20">
    <property type="match status" value="1"/>
</dbReference>
<sequence length="441" mass="50660">MSSLKTQERLEYQDILNIYTSGCKEKSLHTIGLEYERLPISMVTYKAVDYSAEFGVCNFLRSFAKAENWDYITDDYNIIGLKQGHDTITLEPGCQMELSIKPEKSIALLEKKVNMLDKLMEPILDRMGITLLGYGVSPLSTHKNINLLPKRRYALMAKYLWGILSDVMMRETAGIQGCFDFVNEQDAVRKFKIANKLTPFVTAMFANSPIRGGVDTGYKSFRALSWLNTDNDRCGFAYRLRDDYSFDEYIDYVMNTPIIFITREDLPVYINGKINFKDFLKNGWEGFEPTLDDYLLQANLCFPEVRLRNFIEIRNQDCGKKQTPYAVLALYKGILQSDSAMDEVEELFKPYTYNDFAELRYNVPKSGLSAKIAGDSAAEVAKEILYISEKSLICENNGDEKYLDFIKEFTLQGITPADVIIRNWNGIWNKDIKKLIKFLTA</sequence>
<dbReference type="EMBL" id="DVIU01000221">
    <property type="protein sequence ID" value="HIS37200.1"/>
    <property type="molecule type" value="Genomic_DNA"/>
</dbReference>
<comment type="function">
    <text evidence="4">Catalyzes the synthesis of gamma-glutamylcysteine (gamma-GC).</text>
</comment>